<dbReference type="PANTHER" id="PTHR10492:SF57">
    <property type="entry name" value="ATP-DEPENDENT DNA HELICASE"/>
    <property type="match status" value="1"/>
</dbReference>
<evidence type="ECO:0000313" key="6">
    <source>
        <dbReference type="Proteomes" id="UP000005204"/>
    </source>
</evidence>
<evidence type="ECO:0000259" key="2">
    <source>
        <dbReference type="Pfam" id="PF05970"/>
    </source>
</evidence>
<dbReference type="GO" id="GO:0016787">
    <property type="term" value="F:hydrolase activity"/>
    <property type="evidence" value="ECO:0007669"/>
    <property type="project" value="UniProtKB-KW"/>
</dbReference>
<organism evidence="5 6">
    <name type="scientific">Bombyx mori</name>
    <name type="common">Silk moth</name>
    <dbReference type="NCBI Taxonomy" id="7091"/>
    <lineage>
        <taxon>Eukaryota</taxon>
        <taxon>Metazoa</taxon>
        <taxon>Ecdysozoa</taxon>
        <taxon>Arthropoda</taxon>
        <taxon>Hexapoda</taxon>
        <taxon>Insecta</taxon>
        <taxon>Pterygota</taxon>
        <taxon>Neoptera</taxon>
        <taxon>Endopterygota</taxon>
        <taxon>Lepidoptera</taxon>
        <taxon>Glossata</taxon>
        <taxon>Ditrysia</taxon>
        <taxon>Bombycoidea</taxon>
        <taxon>Bombycidae</taxon>
        <taxon>Bombycinae</taxon>
        <taxon>Bombyx</taxon>
    </lineage>
</organism>
<feature type="domain" description="DNA helicase Pif1-like 2B" evidence="4">
    <location>
        <begin position="1120"/>
        <end position="1165"/>
    </location>
</feature>
<dbReference type="RefSeq" id="XP_037874319.1">
    <property type="nucleotide sequence ID" value="XM_038018391.1"/>
</dbReference>
<evidence type="ECO:0000259" key="3">
    <source>
        <dbReference type="Pfam" id="PF14214"/>
    </source>
</evidence>
<dbReference type="GO" id="GO:0043139">
    <property type="term" value="F:5'-3' DNA helicase activity"/>
    <property type="evidence" value="ECO:0007669"/>
    <property type="project" value="UniProtKB-EC"/>
</dbReference>
<dbReference type="GO" id="GO:0005524">
    <property type="term" value="F:ATP binding"/>
    <property type="evidence" value="ECO:0007669"/>
    <property type="project" value="UniProtKB-KW"/>
</dbReference>
<dbReference type="Pfam" id="PF21530">
    <property type="entry name" value="Pif1_2B_dom"/>
    <property type="match status" value="1"/>
</dbReference>
<dbReference type="InterPro" id="IPR049163">
    <property type="entry name" value="Pif1-like_2B_dom"/>
</dbReference>
<reference evidence="6" key="1">
    <citation type="journal article" date="2008" name="Insect Biochem. Mol. Biol.">
        <title>The genome of a lepidopteran model insect, the silkworm Bombyx mori.</title>
        <authorList>
            <consortium name="International Silkworm Genome Consortium"/>
        </authorList>
    </citation>
    <scope>NUCLEOTIDE SEQUENCE [LARGE SCALE GENOMIC DNA]</scope>
    <source>
        <strain evidence="6">p50T</strain>
    </source>
</reference>
<dbReference type="GO" id="GO:0000723">
    <property type="term" value="P:telomere maintenance"/>
    <property type="evidence" value="ECO:0007669"/>
    <property type="project" value="InterPro"/>
</dbReference>
<comment type="cofactor">
    <cofactor evidence="1">
        <name>Mg(2+)</name>
        <dbReference type="ChEBI" id="CHEBI:18420"/>
    </cofactor>
</comment>
<evidence type="ECO:0000313" key="5">
    <source>
        <dbReference type="EnsemblMetazoa" id="XP_037874319.1"/>
    </source>
</evidence>
<evidence type="ECO:0000259" key="4">
    <source>
        <dbReference type="Pfam" id="PF21530"/>
    </source>
</evidence>
<dbReference type="AlphaFoldDB" id="A0A8R2R3X3"/>
<dbReference type="GO" id="GO:0006281">
    <property type="term" value="P:DNA repair"/>
    <property type="evidence" value="ECO:0007669"/>
    <property type="project" value="UniProtKB-KW"/>
</dbReference>
<dbReference type="Pfam" id="PF14214">
    <property type="entry name" value="Helitron_like_N"/>
    <property type="match status" value="1"/>
</dbReference>
<keyword evidence="1" id="KW-0227">DNA damage</keyword>
<dbReference type="InterPro" id="IPR027417">
    <property type="entry name" value="P-loop_NTPase"/>
</dbReference>
<dbReference type="EC" id="5.6.2.3" evidence="1"/>
<keyword evidence="1" id="KW-0233">DNA recombination</keyword>
<dbReference type="GO" id="GO:0006310">
    <property type="term" value="P:DNA recombination"/>
    <property type="evidence" value="ECO:0007669"/>
    <property type="project" value="UniProtKB-KW"/>
</dbReference>
<keyword evidence="1" id="KW-0547">Nucleotide-binding</keyword>
<evidence type="ECO:0000256" key="1">
    <source>
        <dbReference type="RuleBase" id="RU363044"/>
    </source>
</evidence>
<dbReference type="InterPro" id="IPR025476">
    <property type="entry name" value="Helitron_helicase-like"/>
</dbReference>
<comment type="catalytic activity">
    <reaction evidence="1">
        <text>ATP + H2O = ADP + phosphate + H(+)</text>
        <dbReference type="Rhea" id="RHEA:13065"/>
        <dbReference type="ChEBI" id="CHEBI:15377"/>
        <dbReference type="ChEBI" id="CHEBI:15378"/>
        <dbReference type="ChEBI" id="CHEBI:30616"/>
        <dbReference type="ChEBI" id="CHEBI:43474"/>
        <dbReference type="ChEBI" id="CHEBI:456216"/>
        <dbReference type="EC" id="5.6.2.3"/>
    </reaction>
</comment>
<dbReference type="KEGG" id="bmor:105841530"/>
<dbReference type="SUPFAM" id="SSF52540">
    <property type="entry name" value="P-loop containing nucleoside triphosphate hydrolases"/>
    <property type="match status" value="2"/>
</dbReference>
<keyword evidence="1" id="KW-0347">Helicase</keyword>
<accession>A0A8R2R3X3</accession>
<sequence length="1229" mass="139092">MDKECPHCHALKFKNEPAGMCCASGKVQLPEIETPPEPLNGLLIGTDPDSNVFLKSIRRFNSCFQMTSFGATEIVRNTNANGQQFNSTFKIRGQVYHKIGSLLPMPNEPHEFLQIYFMGGEDSGSALANRVNARCDYNNLDSLYARRIVSELDALLNEHNELLNIFKSHMHQLQSDNHAIVINPDKTPAGEHIRRFNAPVVDDVAGIMVGDCTAAREIVIRRRNNNLQFIADTHRLYDALQYPLIFWKGQDGYCINIKQRDPVSGAETNKNVSSKDYYAYRLMIRRGLDNVILRCRELCQQFMVDMYAKIESERLRYLRYNQQKLRAEEYIHLRDAINNNADVAEIGNHVILPSSYVGSPRHMQEYIQDALTFVREYGRPCLFITFTCNPKWPEITSLLLPGQNAIHRHDITARVFRQKLKSLISFITKSHVFGPTRCWMYSVEWQKRGLPHAHILVWFIDKIRPEEIDSIISAEIPDPSTDQLLFDVVTTNMIHGPCGTLNSSSPCMADGKCTKNFPKDFTNDTVTNVDGYPIYRRRNPENGGQSFIKNIINTDIDIDNRWVVPYSPLLSKTYNAHINVEFCSSVKSIKYICKYVHKGSDMAVFRVENTNVNAPPVNKNDEITLYQIGRYISSNEAAWRIFGFPIHERDPAVIQLAIHLENDIRKVNGQQYPTYKDACLALGLLEDDNQWECMLAEAALNCTAIQIRLLFAIVLTTCFPARAQILWENHKDSMTDDILHQHRIRCHDLTITFSDEMYNEALIAIEDLCIVIANLPLSNFGMNSPNRTASDLMNTEMNRELQYSTVEMAAIVARNVPLMNEEQRTIYDRIMLAVSAGQGGFFFLDAPGGTGKTFVISLILAEIRSNNGIALAVASSGIAATLLDGGRTAHSVFKLPLNIQNNPDAVCNIKKQSSMATVLKRCKIIIWDECTMAHKHSLEALNRTLKDIKNSDKLFGGILLVLSGDFRQTLPVIPRSTYADEINACLKSSPLWRNVEKLQLKINMRVQMLQDPSAETFSKQLLDIGDGKVAIDETGYVKLPTDFCTIADSQDTLIEQIFPDVHTQYINHEWLAERAILAAKNLDVDNLNLKIQMLLPGNLVSYKSIDTVCDDSEAVNFPTEFLNSLDLPGMPPHNLQLKVGSPIILLRNLNPPRLCNGTRLVIQKLMKNVIEARILNGKFRDVEEFDGLYLGNTISEPYLGEEDRKFRTKTQQILSVEWSVVFSSSSSAC</sequence>
<name>A0A8R2R3X3_BOMMO</name>
<proteinExistence type="inferred from homology"/>
<dbReference type="PANTHER" id="PTHR10492">
    <property type="match status" value="1"/>
</dbReference>
<dbReference type="Gene3D" id="3.40.50.300">
    <property type="entry name" value="P-loop containing nucleotide triphosphate hydrolases"/>
    <property type="match status" value="1"/>
</dbReference>
<dbReference type="Proteomes" id="UP000005204">
    <property type="component" value="Unassembled WGS sequence"/>
</dbReference>
<dbReference type="InterPro" id="IPR010285">
    <property type="entry name" value="DNA_helicase_pif1-like_DEAD"/>
</dbReference>
<reference evidence="5" key="2">
    <citation type="submission" date="2022-06" db="UniProtKB">
        <authorList>
            <consortium name="EnsemblMetazoa"/>
        </authorList>
    </citation>
    <scope>IDENTIFICATION</scope>
    <source>
        <strain evidence="5">p50T (Dazao)</strain>
    </source>
</reference>
<keyword evidence="1" id="KW-0234">DNA repair</keyword>
<keyword evidence="6" id="KW-1185">Reference proteome</keyword>
<comment type="similarity">
    <text evidence="1">Belongs to the helicase family.</text>
</comment>
<keyword evidence="1" id="KW-0067">ATP-binding</keyword>
<dbReference type="EnsemblMetazoa" id="XM_038018391.1">
    <property type="protein sequence ID" value="XP_037874319.1"/>
    <property type="gene ID" value="LOC105841530"/>
</dbReference>
<feature type="domain" description="Helitron helicase-like" evidence="3">
    <location>
        <begin position="277"/>
        <end position="457"/>
    </location>
</feature>
<dbReference type="GeneID" id="105841530"/>
<keyword evidence="1" id="KW-0378">Hydrolase</keyword>
<dbReference type="Pfam" id="PF05970">
    <property type="entry name" value="PIF1"/>
    <property type="match status" value="1"/>
</dbReference>
<feature type="domain" description="DNA helicase Pif1-like DEAD-box helicase" evidence="2">
    <location>
        <begin position="819"/>
        <end position="1031"/>
    </location>
</feature>
<protein>
    <recommendedName>
        <fullName evidence="1">ATP-dependent DNA helicase</fullName>
        <ecNumber evidence="1">5.6.2.3</ecNumber>
    </recommendedName>
</protein>